<organism evidence="2 3">
    <name type="scientific">Paenibacillus gansuensis</name>
    <dbReference type="NCBI Taxonomy" id="306542"/>
    <lineage>
        <taxon>Bacteria</taxon>
        <taxon>Bacillati</taxon>
        <taxon>Bacillota</taxon>
        <taxon>Bacilli</taxon>
        <taxon>Bacillales</taxon>
        <taxon>Paenibacillaceae</taxon>
        <taxon>Paenibacillus</taxon>
    </lineage>
</organism>
<proteinExistence type="predicted"/>
<evidence type="ECO:0000313" key="3">
    <source>
        <dbReference type="Proteomes" id="UP001597541"/>
    </source>
</evidence>
<comment type="caution">
    <text evidence="2">The sequence shown here is derived from an EMBL/GenBank/DDBJ whole genome shotgun (WGS) entry which is preliminary data.</text>
</comment>
<evidence type="ECO:0008006" key="4">
    <source>
        <dbReference type="Google" id="ProtNLM"/>
    </source>
</evidence>
<keyword evidence="1" id="KW-1133">Transmembrane helix</keyword>
<dbReference type="Proteomes" id="UP001597541">
    <property type="component" value="Unassembled WGS sequence"/>
</dbReference>
<sequence>MLNNAWFIAKRDMVIHKWGWLTTFLMGAYFVLILAGILQDYQVREMKVMFPVDLLFCILASVLGFAFTRDYMLYLKEDTFTKKMALYRTLPLRTEEVVLGRILHILVYTLYNSVTIFTVLYFVSRGLNRQLTPLQYVAFVAALIGFSFVFSAFYIFTELGYSGRTYFWLNMIVVVLLIGGIFLLMMLKVSLTDELIVGIRQYGFLIPGMMLLIGIGSLSYAYQATVRHLSTREYR</sequence>
<keyword evidence="3" id="KW-1185">Reference proteome</keyword>
<gene>
    <name evidence="2" type="ORF">ACFSUF_21055</name>
</gene>
<protein>
    <recommendedName>
        <fullName evidence="4">ABC transporter permease</fullName>
    </recommendedName>
</protein>
<reference evidence="3" key="1">
    <citation type="journal article" date="2019" name="Int. J. Syst. Evol. Microbiol.">
        <title>The Global Catalogue of Microorganisms (GCM) 10K type strain sequencing project: providing services to taxonomists for standard genome sequencing and annotation.</title>
        <authorList>
            <consortium name="The Broad Institute Genomics Platform"/>
            <consortium name="The Broad Institute Genome Sequencing Center for Infectious Disease"/>
            <person name="Wu L."/>
            <person name="Ma J."/>
        </authorList>
    </citation>
    <scope>NUCLEOTIDE SEQUENCE [LARGE SCALE GENOMIC DNA]</scope>
    <source>
        <strain evidence="3">KCTC 3950</strain>
    </source>
</reference>
<keyword evidence="1" id="KW-0812">Transmembrane</keyword>
<feature type="transmembrane region" description="Helical" evidence="1">
    <location>
        <begin position="168"/>
        <end position="190"/>
    </location>
</feature>
<feature type="transmembrane region" description="Helical" evidence="1">
    <location>
        <begin position="202"/>
        <end position="222"/>
    </location>
</feature>
<evidence type="ECO:0000256" key="1">
    <source>
        <dbReference type="SAM" id="Phobius"/>
    </source>
</evidence>
<feature type="transmembrane region" description="Helical" evidence="1">
    <location>
        <begin position="102"/>
        <end position="124"/>
    </location>
</feature>
<evidence type="ECO:0000313" key="2">
    <source>
        <dbReference type="EMBL" id="MFD2614908.1"/>
    </source>
</evidence>
<dbReference type="RefSeq" id="WP_377606291.1">
    <property type="nucleotide sequence ID" value="NZ_JBHUME010000015.1"/>
</dbReference>
<dbReference type="EMBL" id="JBHUME010000015">
    <property type="protein sequence ID" value="MFD2614908.1"/>
    <property type="molecule type" value="Genomic_DNA"/>
</dbReference>
<keyword evidence="1" id="KW-0472">Membrane</keyword>
<name>A0ABW5PJT7_9BACL</name>
<accession>A0ABW5PJT7</accession>
<feature type="transmembrane region" description="Helical" evidence="1">
    <location>
        <begin position="20"/>
        <end position="38"/>
    </location>
</feature>
<feature type="transmembrane region" description="Helical" evidence="1">
    <location>
        <begin position="136"/>
        <end position="156"/>
    </location>
</feature>
<feature type="transmembrane region" description="Helical" evidence="1">
    <location>
        <begin position="50"/>
        <end position="68"/>
    </location>
</feature>